<evidence type="ECO:0000313" key="2">
    <source>
        <dbReference type="Proteomes" id="UP000829398"/>
    </source>
</evidence>
<dbReference type="Proteomes" id="UP000829398">
    <property type="component" value="Chromosome 8"/>
</dbReference>
<accession>A0ACB8II30</accession>
<keyword evidence="2" id="KW-1185">Reference proteome</keyword>
<dbReference type="EMBL" id="CM039177">
    <property type="protein sequence ID" value="KAH9696658.1"/>
    <property type="molecule type" value="Genomic_DNA"/>
</dbReference>
<gene>
    <name evidence="1" type="ORF">KPL71_023251</name>
</gene>
<proteinExistence type="predicted"/>
<evidence type="ECO:0000313" key="1">
    <source>
        <dbReference type="EMBL" id="KAH9696658.1"/>
    </source>
</evidence>
<reference evidence="2" key="1">
    <citation type="journal article" date="2023" name="Hortic. Res.">
        <title>A chromosome-level phased genome enabling allele-level studies in sweet orange: a case study on citrus Huanglongbing tolerance.</title>
        <authorList>
            <person name="Wu B."/>
            <person name="Yu Q."/>
            <person name="Deng Z."/>
            <person name="Duan Y."/>
            <person name="Luo F."/>
            <person name="Gmitter F. Jr."/>
        </authorList>
    </citation>
    <scope>NUCLEOTIDE SEQUENCE [LARGE SCALE GENOMIC DNA]</scope>
    <source>
        <strain evidence="2">cv. Valencia</strain>
    </source>
</reference>
<comment type="caution">
    <text evidence="1">The sequence shown here is derived from an EMBL/GenBank/DDBJ whole genome shotgun (WGS) entry which is preliminary data.</text>
</comment>
<protein>
    <submittedName>
        <fullName evidence="1">Disease resistance protein</fullName>
    </submittedName>
</protein>
<organism evidence="1 2">
    <name type="scientific">Citrus sinensis</name>
    <name type="common">Sweet orange</name>
    <name type="synonym">Citrus aurantium var. sinensis</name>
    <dbReference type="NCBI Taxonomy" id="2711"/>
    <lineage>
        <taxon>Eukaryota</taxon>
        <taxon>Viridiplantae</taxon>
        <taxon>Streptophyta</taxon>
        <taxon>Embryophyta</taxon>
        <taxon>Tracheophyta</taxon>
        <taxon>Spermatophyta</taxon>
        <taxon>Magnoliopsida</taxon>
        <taxon>eudicotyledons</taxon>
        <taxon>Gunneridae</taxon>
        <taxon>Pentapetalae</taxon>
        <taxon>rosids</taxon>
        <taxon>malvids</taxon>
        <taxon>Sapindales</taxon>
        <taxon>Rutaceae</taxon>
        <taxon>Aurantioideae</taxon>
        <taxon>Citrus</taxon>
    </lineage>
</organism>
<name>A0ACB8II30_CITSI</name>
<sequence>MEILSGVASKLGELLADATINQARYLLCFNSIDKELKVKETNLKEAQDGINERVEQERQIHRAIVVEKDVETWLEDVDKEMADVRNLKAKIDEKKSCLNGWCPNWGWRYWLGRKASKKTSKLSDLLQDRSKFSTVARPKPLTLERELSLPSYFSSTFETTESARIQITEALKKASTKMVGLHGLGGVGKTTLAKFVGNQLRQEKIFDEVGIVTVSQDPDIIKVQGELVKSLGWALNETDEKERADRLRLMFSESKGSKILIILDDVWKQLDLEKKLGIPIGDRDNCCKILLTTRKTSICGFFGCYPQIELGTLTPEEGLTLLKKNAGINVNDSSLDGVSKQVADECKGLPLAIEAVGSALREKGSDEWKLALNNLKEAKLYAIEGIDKDDQDVYGCLKFSYDNLNSEESKLCFLLCSLFPEDYEIYLEDLVGYAVGVIWYQCAPSIENARSRLHGTINALKAASLLLDTGNDRSVKMHDIVRDVAIWIGSIVLEEKKFFSKVGIGLAERVMKEGLEQYRGISLVGNKKEEELPSGLACPNLHILRLENPEYDHRLQVPEQFFERMPALKVVTIIGGVLSLKSLQILTDLQVLQLIRCEVSDASFLGKLKRLELLFLEKSSIKILEELSDEHRRLKLLYIATGSISPITIKKFPQLEEFYGRIKNWEVEGMSSEESNARLAELNSQADRSVVCLPKHFTFPKLQRYIICKGKGDGDETRSLIIKNDETRSLIIENCPHEAATSLVIFSALYQNLKFLRLSGLIGCDNIVPSIDERGFNELTCLDVRDCEDLECIMEASKSPHGKSLSRLAELSMWDLPELKWIWKAPAQHVISLQTLTELNVHMCNKLTYIFTLSQARSLEQLKSLNVSGCERLEYIVEAKFDHNEGEISVGDGNTMLALPLLRELTLRNLSELVSFCSKNYCSIWPALEKIRLKDCPNLTVNSTELEANLQYLEEKLRSLYVESCSHLSDTIPALLKHGLKNLEELRIRRLGVQVVFQLEAIIAEGEENKLFPCLKEVQLENLRELQVLLYHEGPTHNFSLQSLTELTVNGCTMLRRLFSSTLARNLLQLEELSIWNCRGLEQIIDEDEDEDHLQPVCFPKLTSIYVCWCPKLKHLFHISVAPSLQKLKYLCITANDELEEVFWHKDGADVTDYNEIVMNELRSLELRDLPNLTNFWPAGYQIPFPSSKYDEVVRNWELRDLPNLTNFWPAGYQIPFPSSKYDEVVRNCPKFRPSSEGEDDSENSGPEVILENF</sequence>